<comment type="subcellular location">
    <subcellularLocation>
        <location evidence="1">Cell membrane</location>
        <topology evidence="1">Multi-pass membrane protein</topology>
    </subcellularLocation>
</comment>
<evidence type="ECO:0000256" key="4">
    <source>
        <dbReference type="ARBA" id="ARBA00022989"/>
    </source>
</evidence>
<feature type="transmembrane region" description="Helical" evidence="6">
    <location>
        <begin position="348"/>
        <end position="367"/>
    </location>
</feature>
<sequence length="524" mass="58442">MQNVSDDSAKDVKKVAKGAGISFIGSVTGRCLFFALQVIIARFFSTEVFGLFTLGLTVTRIAELIARLGLHMGTMRFVSIYRKDDVGKLKGILISAPLISFSNGILIGGLIYFFAGTIAESIFYKPALTNVIKNFALAVPFMSSMTIIAMASQGFHTARFSVYIKDIIQPSANIVFVILFIKLGYAVSGIVFAFTLSYVTAVLAGFFFITRQFPIIKKRDIKPVYEIRKLLSYSTPLLFNGFLAFLILWTNTLMLGYMKTPREVGVYRAASQVPIFLTLILTAFNSIYAPAIADMYHRGQMGRLGKIFKTTTRWVFLLTLPFTLILIFSAGEILTIFGRDYIKEGIPVLRIIAIAQFINCATGGVAFTLTMTGKQKTDMINNMVMVVVNVALNYFLIPKYGCLGAAIATGISIGTVNFSRLWEVYFIYKIQPYNMSYMPGIACGTIGIIILYTLDKYFLVEEYLLINNYLLNHATLIKLVSNGLVVCIIFVVGFIIKGFREEDRFVLDAITKKFKSNIFKLKVE</sequence>
<dbReference type="PANTHER" id="PTHR30250">
    <property type="entry name" value="PST FAMILY PREDICTED COLANIC ACID TRANSPORTER"/>
    <property type="match status" value="1"/>
</dbReference>
<evidence type="ECO:0000256" key="2">
    <source>
        <dbReference type="ARBA" id="ARBA00022475"/>
    </source>
</evidence>
<feature type="transmembrane region" description="Helical" evidence="6">
    <location>
        <begin position="21"/>
        <end position="43"/>
    </location>
</feature>
<proteinExistence type="predicted"/>
<feature type="transmembrane region" description="Helical" evidence="6">
    <location>
        <begin position="379"/>
        <end position="397"/>
    </location>
</feature>
<feature type="transmembrane region" description="Helical" evidence="6">
    <location>
        <begin position="474"/>
        <end position="496"/>
    </location>
</feature>
<feature type="transmembrane region" description="Helical" evidence="6">
    <location>
        <begin position="167"/>
        <end position="185"/>
    </location>
</feature>
<feature type="transmembrane region" description="Helical" evidence="6">
    <location>
        <begin position="191"/>
        <end position="209"/>
    </location>
</feature>
<keyword evidence="5 6" id="KW-0472">Membrane</keyword>
<keyword evidence="8" id="KW-1185">Reference proteome</keyword>
<protein>
    <submittedName>
        <fullName evidence="7">Membrane protein</fullName>
    </submittedName>
</protein>
<keyword evidence="4 6" id="KW-1133">Transmembrane helix</keyword>
<accession>A0ABQ0JS36</accession>
<evidence type="ECO:0000313" key="8">
    <source>
        <dbReference type="Proteomes" id="UP000032309"/>
    </source>
</evidence>
<evidence type="ECO:0000256" key="3">
    <source>
        <dbReference type="ARBA" id="ARBA00022692"/>
    </source>
</evidence>
<keyword evidence="3 6" id="KW-0812">Transmembrane</keyword>
<evidence type="ECO:0000313" key="7">
    <source>
        <dbReference type="EMBL" id="GAN31539.1"/>
    </source>
</evidence>
<keyword evidence="2" id="KW-1003">Cell membrane</keyword>
<feature type="transmembrane region" description="Helical" evidence="6">
    <location>
        <begin position="314"/>
        <end position="336"/>
    </location>
</feature>
<evidence type="ECO:0000256" key="5">
    <source>
        <dbReference type="ARBA" id="ARBA00023136"/>
    </source>
</evidence>
<feature type="transmembrane region" description="Helical" evidence="6">
    <location>
        <begin position="135"/>
        <end position="155"/>
    </location>
</feature>
<dbReference type="EMBL" id="BAFN01000001">
    <property type="protein sequence ID" value="GAN31539.1"/>
    <property type="molecule type" value="Genomic_DNA"/>
</dbReference>
<dbReference type="CDD" id="cd13128">
    <property type="entry name" value="MATE_Wzx_like"/>
    <property type="match status" value="1"/>
</dbReference>
<dbReference type="Pfam" id="PF01943">
    <property type="entry name" value="Polysacc_synt"/>
    <property type="match status" value="1"/>
</dbReference>
<reference evidence="8" key="1">
    <citation type="journal article" date="2015" name="Genome Announc.">
        <title>Draft Genome Sequence of an Anaerobic Ammonium-Oxidizing Bacterium, "Candidatus Brocadia sinica".</title>
        <authorList>
            <person name="Oshiki M."/>
            <person name="Shinyako-Hata K."/>
            <person name="Satoh H."/>
            <person name="Okabe S."/>
        </authorList>
    </citation>
    <scope>NUCLEOTIDE SEQUENCE [LARGE SCALE GENOMIC DNA]</scope>
    <source>
        <strain evidence="8">JPN1</strain>
    </source>
</reference>
<feature type="transmembrane region" description="Helical" evidence="6">
    <location>
        <begin position="269"/>
        <end position="293"/>
    </location>
</feature>
<dbReference type="Proteomes" id="UP000032309">
    <property type="component" value="Unassembled WGS sequence"/>
</dbReference>
<feature type="transmembrane region" description="Helical" evidence="6">
    <location>
        <begin position="49"/>
        <end position="70"/>
    </location>
</feature>
<feature type="transmembrane region" description="Helical" evidence="6">
    <location>
        <begin position="403"/>
        <end position="422"/>
    </location>
</feature>
<feature type="transmembrane region" description="Helical" evidence="6">
    <location>
        <begin position="91"/>
        <end position="115"/>
    </location>
</feature>
<comment type="caution">
    <text evidence="7">The sequence shown here is derived from an EMBL/GenBank/DDBJ whole genome shotgun (WGS) entry which is preliminary data.</text>
</comment>
<dbReference type="InterPro" id="IPR002797">
    <property type="entry name" value="Polysacc_synth"/>
</dbReference>
<feature type="transmembrane region" description="Helical" evidence="6">
    <location>
        <begin position="230"/>
        <end position="249"/>
    </location>
</feature>
<gene>
    <name evidence="7" type="ORF">BROSI_A0040</name>
</gene>
<evidence type="ECO:0000256" key="1">
    <source>
        <dbReference type="ARBA" id="ARBA00004651"/>
    </source>
</evidence>
<name>A0ABQ0JS36_9BACT</name>
<evidence type="ECO:0000256" key="6">
    <source>
        <dbReference type="SAM" id="Phobius"/>
    </source>
</evidence>
<dbReference type="PANTHER" id="PTHR30250:SF27">
    <property type="entry name" value="POLYSACCHARIDE BIOSYNTHESIS PROTEIN"/>
    <property type="match status" value="1"/>
</dbReference>
<feature type="transmembrane region" description="Helical" evidence="6">
    <location>
        <begin position="434"/>
        <end position="454"/>
    </location>
</feature>
<dbReference type="InterPro" id="IPR050833">
    <property type="entry name" value="Poly_Biosynth_Transport"/>
</dbReference>
<organism evidence="7 8">
    <name type="scientific">Candidatus Brocadia sinica JPN1</name>
    <dbReference type="NCBI Taxonomy" id="1197129"/>
    <lineage>
        <taxon>Bacteria</taxon>
        <taxon>Pseudomonadati</taxon>
        <taxon>Planctomycetota</taxon>
        <taxon>Candidatus Brocadiia</taxon>
        <taxon>Candidatus Brocadiales</taxon>
        <taxon>Candidatus Brocadiaceae</taxon>
        <taxon>Candidatus Brocadia</taxon>
    </lineage>
</organism>